<dbReference type="Gene3D" id="1.20.120.450">
    <property type="entry name" value="dinb family like domain"/>
    <property type="match status" value="1"/>
</dbReference>
<proteinExistence type="predicted"/>
<protein>
    <recommendedName>
        <fullName evidence="3">DinB family protein</fullName>
    </recommendedName>
</protein>
<dbReference type="RefSeq" id="WP_084449746.1">
    <property type="nucleotide sequence ID" value="NZ_FWXN01000002.1"/>
</dbReference>
<dbReference type="EMBL" id="FWXN01000002">
    <property type="protein sequence ID" value="SMC37280.1"/>
    <property type="molecule type" value="Genomic_DNA"/>
</dbReference>
<dbReference type="InterPro" id="IPR034660">
    <property type="entry name" value="DinB/YfiT-like"/>
</dbReference>
<evidence type="ECO:0000313" key="2">
    <source>
        <dbReference type="Proteomes" id="UP000192634"/>
    </source>
</evidence>
<evidence type="ECO:0000313" key="1">
    <source>
        <dbReference type="EMBL" id="SMC37280.1"/>
    </source>
</evidence>
<organism evidence="1 2">
    <name type="scientific">Janibacter indicus</name>
    <dbReference type="NCBI Taxonomy" id="857417"/>
    <lineage>
        <taxon>Bacteria</taxon>
        <taxon>Bacillati</taxon>
        <taxon>Actinomycetota</taxon>
        <taxon>Actinomycetes</taxon>
        <taxon>Micrococcales</taxon>
        <taxon>Intrasporangiaceae</taxon>
        <taxon>Janibacter</taxon>
    </lineage>
</organism>
<dbReference type="InterPro" id="IPR007061">
    <property type="entry name" value="MST-like"/>
</dbReference>
<evidence type="ECO:0008006" key="3">
    <source>
        <dbReference type="Google" id="ProtNLM"/>
    </source>
</evidence>
<dbReference type="AlphaFoldDB" id="A0A1W1YM21"/>
<sequence>MADLKTQLHAMLRVQRAALLLKLEGLDEYEARRPRTPTGTNLLGLVKHSAACELGYFGETFSRPSELQLPWEVEGVGPEDNEDMFATEVESMADVLAWSRACFDHADATIEALPLEAEGRVAWWPEDRNTVTLGQIIVHMALDEARHAGHADILREQLDGAVGLRSEGNNLPEWDEQGWADYVARLTRIAEAHAP</sequence>
<dbReference type="Pfam" id="PF04978">
    <property type="entry name" value="MST"/>
    <property type="match status" value="1"/>
</dbReference>
<dbReference type="SUPFAM" id="SSF109854">
    <property type="entry name" value="DinB/YfiT-like putative metalloenzymes"/>
    <property type="match status" value="1"/>
</dbReference>
<accession>A0A1W1YM21</accession>
<reference evidence="1 2" key="1">
    <citation type="submission" date="2017-04" db="EMBL/GenBank/DDBJ databases">
        <authorList>
            <person name="Afonso C.L."/>
            <person name="Miller P.J."/>
            <person name="Scott M.A."/>
            <person name="Spackman E."/>
            <person name="Goraichik I."/>
            <person name="Dimitrov K.M."/>
            <person name="Suarez D.L."/>
            <person name="Swayne D.E."/>
        </authorList>
    </citation>
    <scope>NUCLEOTIDE SEQUENCE [LARGE SCALE GENOMIC DNA]</scope>
    <source>
        <strain evidence="1 2">CGMCC 1.12511</strain>
    </source>
</reference>
<gene>
    <name evidence="1" type="ORF">SAMN06296429_102187</name>
</gene>
<dbReference type="Proteomes" id="UP000192634">
    <property type="component" value="Unassembled WGS sequence"/>
</dbReference>
<dbReference type="OrthoDB" id="4548523at2"/>
<name>A0A1W1YM21_9MICO</name>